<feature type="transmembrane region" description="Helical" evidence="4">
    <location>
        <begin position="52"/>
        <end position="73"/>
    </location>
</feature>
<keyword evidence="4" id="KW-0812">Transmembrane</keyword>
<comment type="caution">
    <text evidence="5">The sequence shown here is derived from an EMBL/GenBank/DDBJ whole genome shotgun (WGS) entry which is preliminary data.</text>
</comment>
<sequence>MISTVLFKAAAMPSQNVHQIFLFGTVFFATFIIFSIGQLMLNYRRNRRNFSFYNGIIVSCMMTVLAIGTVYVYQNNLFDINDTTRKYLQKHERTRVNQKSLKDHTQRSMISKMVMRNATKGLEKQGFVSIPSQNILLPIYNDAYSDSGLNAGANYANRSEVDPTGQHKPIMGQGNYGLAAHNFNDGHTGFSALQESTNHNAPYLVQGQLKGSTWLKGQNVLLANQKGIYQYVISGQTTVLAAQVSVLNPTKNAELTIISCLFPSTQYRIITHAKLQKTYTWEQAPATYVSEFNLNVRNTNAHVNWWNPGVEEGANGDKGGKK</sequence>
<evidence type="ECO:0000256" key="1">
    <source>
        <dbReference type="ARBA" id="ARBA00022670"/>
    </source>
</evidence>
<evidence type="ECO:0000256" key="4">
    <source>
        <dbReference type="SAM" id="Phobius"/>
    </source>
</evidence>
<keyword evidence="3" id="KW-0788">Thiol protease</keyword>
<keyword evidence="4" id="KW-0472">Membrane</keyword>
<dbReference type="EMBL" id="JBFPER010000001">
    <property type="protein sequence ID" value="MEX0380561.1"/>
    <property type="molecule type" value="Genomic_DNA"/>
</dbReference>
<keyword evidence="4" id="KW-1133">Transmembrane helix</keyword>
<dbReference type="InterPro" id="IPR042007">
    <property type="entry name" value="Sortase_A"/>
</dbReference>
<keyword evidence="6" id="KW-1185">Reference proteome</keyword>
<dbReference type="Pfam" id="PF04203">
    <property type="entry name" value="Sortase"/>
    <property type="match status" value="1"/>
</dbReference>
<dbReference type="Proteomes" id="UP001556617">
    <property type="component" value="Unassembled WGS sequence"/>
</dbReference>
<protein>
    <submittedName>
        <fullName evidence="5">Class A sortase</fullName>
    </submittedName>
</protein>
<evidence type="ECO:0000313" key="5">
    <source>
        <dbReference type="EMBL" id="MEX0380561.1"/>
    </source>
</evidence>
<accession>A0ABV3S2J6</accession>
<keyword evidence="2" id="KW-0378">Hydrolase</keyword>
<evidence type="ECO:0000313" key="6">
    <source>
        <dbReference type="Proteomes" id="UP001556617"/>
    </source>
</evidence>
<dbReference type="CDD" id="cd06165">
    <property type="entry name" value="Sortase_A"/>
    <property type="match status" value="1"/>
</dbReference>
<keyword evidence="1" id="KW-0645">Protease</keyword>
<dbReference type="RefSeq" id="WP_367973960.1">
    <property type="nucleotide sequence ID" value="NZ_JBFPEQ010000001.1"/>
</dbReference>
<dbReference type="InterPro" id="IPR005754">
    <property type="entry name" value="Sortase"/>
</dbReference>
<evidence type="ECO:0000256" key="3">
    <source>
        <dbReference type="ARBA" id="ARBA00022807"/>
    </source>
</evidence>
<dbReference type="SUPFAM" id="SSF63817">
    <property type="entry name" value="Sortase"/>
    <property type="match status" value="1"/>
</dbReference>
<name>A0ABV3S2J6_9LACO</name>
<reference evidence="5 6" key="1">
    <citation type="submission" date="2024-07" db="EMBL/GenBank/DDBJ databases">
        <authorList>
            <person name="Yun M."/>
        </authorList>
    </citation>
    <scope>NUCLEOTIDE SEQUENCE [LARGE SCALE GENOMIC DNA]</scope>
    <source>
        <strain evidence="5 6">MS01</strain>
    </source>
</reference>
<organism evidence="5 6">
    <name type="scientific">Leuconostoc aquikimchii</name>
    <dbReference type="NCBI Taxonomy" id="3236804"/>
    <lineage>
        <taxon>Bacteria</taxon>
        <taxon>Bacillati</taxon>
        <taxon>Bacillota</taxon>
        <taxon>Bacilli</taxon>
        <taxon>Lactobacillales</taxon>
        <taxon>Lactobacillaceae</taxon>
        <taxon>Leuconostoc</taxon>
    </lineage>
</organism>
<gene>
    <name evidence="5" type="ORF">AB3K24_04265</name>
</gene>
<evidence type="ECO:0000256" key="2">
    <source>
        <dbReference type="ARBA" id="ARBA00022801"/>
    </source>
</evidence>
<dbReference type="InterPro" id="IPR023365">
    <property type="entry name" value="Sortase_dom-sf"/>
</dbReference>
<feature type="transmembrane region" description="Helical" evidence="4">
    <location>
        <begin position="20"/>
        <end position="40"/>
    </location>
</feature>
<proteinExistence type="predicted"/>
<dbReference type="Gene3D" id="2.40.260.10">
    <property type="entry name" value="Sortase"/>
    <property type="match status" value="1"/>
</dbReference>